<accession>A0A7J6TIN5</accession>
<evidence type="ECO:0000313" key="3">
    <source>
        <dbReference type="Proteomes" id="UP000553632"/>
    </source>
</evidence>
<organism evidence="2 3">
    <name type="scientific">Perkinsus olseni</name>
    <name type="common">Perkinsus atlanticus</name>
    <dbReference type="NCBI Taxonomy" id="32597"/>
    <lineage>
        <taxon>Eukaryota</taxon>
        <taxon>Sar</taxon>
        <taxon>Alveolata</taxon>
        <taxon>Perkinsozoa</taxon>
        <taxon>Perkinsea</taxon>
        <taxon>Perkinsida</taxon>
        <taxon>Perkinsidae</taxon>
        <taxon>Perkinsus</taxon>
    </lineage>
</organism>
<gene>
    <name evidence="2" type="ORF">FOZ63_005468</name>
</gene>
<dbReference type="Proteomes" id="UP000553632">
    <property type="component" value="Unassembled WGS sequence"/>
</dbReference>
<comment type="caution">
    <text evidence="2">The sequence shown here is derived from an EMBL/GenBank/DDBJ whole genome shotgun (WGS) entry which is preliminary data.</text>
</comment>
<evidence type="ECO:0000256" key="1">
    <source>
        <dbReference type="SAM" id="MobiDB-lite"/>
    </source>
</evidence>
<sequence>MKLCGRLGSWLVARAPDLIAHTDRLAEHGYGRYTHAAHLHVESGYRVESSEVEIDPMAGLRVMNRHTPRVSLPERNSTSRGVCRFTDFSSACSECRFAVEIMTTDWTYQFVGYQMEFAYSRIEEYWYPKEEPFRCCPTRETFDCCNFYSDANQTFCDAWSCPESPNEDPWECTFPRVGTSGEDITWISIGSKNEVTRDLTLAGLGGLLILLALSWKYNRILRKVFWRIFGSCIRAVERRIKSVYARVSVSWFGMLLRRVKLLVILVWQCGGYDDEDAAEGSEDAMADQKGQANSGELRSARALPGEKSTEASNASGDVSPLVEPIERSVMHRLRDAAGKVLNGLGAPTAFGRRADDCSEPTEDLWGTFEYIPTRATPRLDRIARDAAHREELRQYESKLRLNRRMDESMKKGVIAVKAMYRKDPGMVLLGGPTTMAINSAISNLNGFSKWTTRKGKHQWNDHGRRSVRRDIEKRAKAWPKTPLLRWLEGDEGA</sequence>
<dbReference type="EMBL" id="JABANO010010685">
    <property type="protein sequence ID" value="KAF4744717.1"/>
    <property type="molecule type" value="Genomic_DNA"/>
</dbReference>
<proteinExistence type="predicted"/>
<keyword evidence="3" id="KW-1185">Reference proteome</keyword>
<evidence type="ECO:0000313" key="2">
    <source>
        <dbReference type="EMBL" id="KAF4744717.1"/>
    </source>
</evidence>
<name>A0A7J6TIN5_PEROL</name>
<feature type="region of interest" description="Disordered" evidence="1">
    <location>
        <begin position="278"/>
        <end position="318"/>
    </location>
</feature>
<protein>
    <submittedName>
        <fullName evidence="2">Uncharacterized protein</fullName>
    </submittedName>
</protein>
<reference evidence="2 3" key="1">
    <citation type="submission" date="2020-04" db="EMBL/GenBank/DDBJ databases">
        <title>Perkinsus olseni comparative genomics.</title>
        <authorList>
            <person name="Bogema D.R."/>
        </authorList>
    </citation>
    <scope>NUCLEOTIDE SEQUENCE [LARGE SCALE GENOMIC DNA]</scope>
    <source>
        <strain evidence="2 3">ATCC PRA-207</strain>
    </source>
</reference>
<dbReference type="AlphaFoldDB" id="A0A7J6TIN5"/>